<dbReference type="PANTHER" id="PTHR34585">
    <property type="match status" value="1"/>
</dbReference>
<name>A0A840CSP4_9BACT</name>
<evidence type="ECO:0000313" key="2">
    <source>
        <dbReference type="EMBL" id="MBB4034753.1"/>
    </source>
</evidence>
<keyword evidence="3" id="KW-1185">Reference proteome</keyword>
<dbReference type="Pfam" id="PF12728">
    <property type="entry name" value="HTH_17"/>
    <property type="match status" value="1"/>
</dbReference>
<dbReference type="SUPFAM" id="SSF46955">
    <property type="entry name" value="Putative DNA-binding domain"/>
    <property type="match status" value="1"/>
</dbReference>
<sequence>MYLDNEDFTCWTEKISSKLTEIAREIKLLVQTKDVLEENEKILDNQDLCFLLKVSNRTLQRYRDDGSLPFFRVKAKIYYRASEIRDFIRSKGTIQKINLFEKATRNPA</sequence>
<protein>
    <recommendedName>
        <fullName evidence="1">Helix-turn-helix domain-containing protein</fullName>
    </recommendedName>
</protein>
<comment type="caution">
    <text evidence="2">The sequence shown here is derived from an EMBL/GenBank/DDBJ whole genome shotgun (WGS) entry which is preliminary data.</text>
</comment>
<evidence type="ECO:0000313" key="3">
    <source>
        <dbReference type="Proteomes" id="UP000555103"/>
    </source>
</evidence>
<proteinExistence type="predicted"/>
<dbReference type="RefSeq" id="WP_183305705.1">
    <property type="nucleotide sequence ID" value="NZ_JACIEP010000002.1"/>
</dbReference>
<dbReference type="InterPro" id="IPR041657">
    <property type="entry name" value="HTH_17"/>
</dbReference>
<feature type="domain" description="Helix-turn-helix" evidence="1">
    <location>
        <begin position="43"/>
        <end position="91"/>
    </location>
</feature>
<dbReference type="PANTHER" id="PTHR34585:SF22">
    <property type="entry name" value="HELIX-TURN-HELIX DOMAIN-CONTAINING PROTEIN"/>
    <property type="match status" value="1"/>
</dbReference>
<organism evidence="2 3">
    <name type="scientific">Dysgonomonas hofstadii</name>
    <dbReference type="NCBI Taxonomy" id="637886"/>
    <lineage>
        <taxon>Bacteria</taxon>
        <taxon>Pseudomonadati</taxon>
        <taxon>Bacteroidota</taxon>
        <taxon>Bacteroidia</taxon>
        <taxon>Bacteroidales</taxon>
        <taxon>Dysgonomonadaceae</taxon>
        <taxon>Dysgonomonas</taxon>
    </lineage>
</organism>
<dbReference type="Proteomes" id="UP000555103">
    <property type="component" value="Unassembled WGS sequence"/>
</dbReference>
<dbReference type="InterPro" id="IPR009061">
    <property type="entry name" value="DNA-bd_dom_put_sf"/>
</dbReference>
<gene>
    <name evidence="2" type="ORF">GGR21_000640</name>
</gene>
<reference evidence="2 3" key="1">
    <citation type="submission" date="2020-08" db="EMBL/GenBank/DDBJ databases">
        <title>Genomic Encyclopedia of Type Strains, Phase IV (KMG-IV): sequencing the most valuable type-strain genomes for metagenomic binning, comparative biology and taxonomic classification.</title>
        <authorList>
            <person name="Goeker M."/>
        </authorList>
    </citation>
    <scope>NUCLEOTIDE SEQUENCE [LARGE SCALE GENOMIC DNA]</scope>
    <source>
        <strain evidence="2 3">DSM 104969</strain>
    </source>
</reference>
<dbReference type="EMBL" id="JACIEP010000002">
    <property type="protein sequence ID" value="MBB4034753.1"/>
    <property type="molecule type" value="Genomic_DNA"/>
</dbReference>
<accession>A0A840CSP4</accession>
<evidence type="ECO:0000259" key="1">
    <source>
        <dbReference type="Pfam" id="PF12728"/>
    </source>
</evidence>
<dbReference type="AlphaFoldDB" id="A0A840CSP4"/>